<dbReference type="EMBL" id="SMLB01000008">
    <property type="protein sequence ID" value="TDD70722.1"/>
    <property type="molecule type" value="Genomic_DNA"/>
</dbReference>
<keyword evidence="7" id="KW-0808">Transferase</keyword>
<evidence type="ECO:0000256" key="2">
    <source>
        <dbReference type="ARBA" id="ARBA00000625"/>
    </source>
</evidence>
<dbReference type="OrthoDB" id="3318646at2"/>
<dbReference type="InterPro" id="IPR023213">
    <property type="entry name" value="CAT-like_dom_sf"/>
</dbReference>
<evidence type="ECO:0000256" key="5">
    <source>
        <dbReference type="ARBA" id="ARBA00012866"/>
    </source>
</evidence>
<dbReference type="Gene3D" id="3.30.559.30">
    <property type="entry name" value="Nonribosomal peptide synthetase, condensation domain"/>
    <property type="match status" value="1"/>
</dbReference>
<comment type="catalytic activity">
    <reaction evidence="3">
        <text>2 a mycocerosyl-[mycocerosic acid synthase] + a phthiodiolone = a dimycocerosyl phthiodiolone + 2 holo-[mycocerosic acid synthase].</text>
        <dbReference type="EC" id="2.3.1.282"/>
    </reaction>
</comment>
<evidence type="ECO:0000256" key="4">
    <source>
        <dbReference type="ARBA" id="ARBA00006558"/>
    </source>
</evidence>
<organism evidence="14 15">
    <name type="scientific">Jiangella aurantiaca</name>
    <dbReference type="NCBI Taxonomy" id="2530373"/>
    <lineage>
        <taxon>Bacteria</taxon>
        <taxon>Bacillati</taxon>
        <taxon>Actinomycetota</taxon>
        <taxon>Actinomycetes</taxon>
        <taxon>Jiangellales</taxon>
        <taxon>Jiangellaceae</taxon>
        <taxon>Jiangella</taxon>
    </lineage>
</organism>
<evidence type="ECO:0000259" key="13">
    <source>
        <dbReference type="Pfam" id="PF16911"/>
    </source>
</evidence>
<name>A0A4R5AKX6_9ACTN</name>
<feature type="compositionally biased region" description="Low complexity" evidence="12">
    <location>
        <begin position="473"/>
        <end position="486"/>
    </location>
</feature>
<proteinExistence type="inferred from homology"/>
<dbReference type="EC" id="2.3.1.282" evidence="5"/>
<protein>
    <recommendedName>
        <fullName evidence="6">Phthiocerol/phthiodiolone dimycocerosyl transferase</fullName>
        <ecNumber evidence="5">2.3.1.282</ecNumber>
    </recommendedName>
    <alternativeName>
        <fullName evidence="11">Acyltransferase PapA5</fullName>
    </alternativeName>
    <alternativeName>
        <fullName evidence="9">Phthiocerol/phthiodiolone O-acyltransferase</fullName>
    </alternativeName>
    <alternativeName>
        <fullName evidence="10">Polyketide synthase-associated protein A5</fullName>
    </alternativeName>
</protein>
<comment type="caution">
    <text evidence="14">The sequence shown here is derived from an EMBL/GenBank/DDBJ whole genome shotgun (WGS) entry which is preliminary data.</text>
</comment>
<dbReference type="Pfam" id="PF16911">
    <property type="entry name" value="PapA_C"/>
    <property type="match status" value="1"/>
</dbReference>
<dbReference type="GO" id="GO:0016746">
    <property type="term" value="F:acyltransferase activity"/>
    <property type="evidence" value="ECO:0007669"/>
    <property type="project" value="UniProtKB-KW"/>
</dbReference>
<evidence type="ECO:0000256" key="12">
    <source>
        <dbReference type="SAM" id="MobiDB-lite"/>
    </source>
</evidence>
<evidence type="ECO:0000256" key="11">
    <source>
        <dbReference type="ARBA" id="ARBA00033407"/>
    </source>
</evidence>
<dbReference type="SUPFAM" id="SSF52777">
    <property type="entry name" value="CoA-dependent acyltransferases"/>
    <property type="match status" value="2"/>
</dbReference>
<evidence type="ECO:0000256" key="6">
    <source>
        <dbReference type="ARBA" id="ARBA00013449"/>
    </source>
</evidence>
<dbReference type="InterPro" id="IPR031641">
    <property type="entry name" value="PapA_C"/>
</dbReference>
<evidence type="ECO:0000313" key="14">
    <source>
        <dbReference type="EMBL" id="TDD70722.1"/>
    </source>
</evidence>
<reference evidence="14 15" key="1">
    <citation type="submission" date="2019-02" db="EMBL/GenBank/DDBJ databases">
        <title>Draft genome sequences of novel Actinobacteria.</title>
        <authorList>
            <person name="Sahin N."/>
            <person name="Ay H."/>
            <person name="Saygin H."/>
        </authorList>
    </citation>
    <scope>NUCLEOTIDE SEQUENCE [LARGE SCALE GENOMIC DNA]</scope>
    <source>
        <strain evidence="14 15">8K307</strain>
    </source>
</reference>
<evidence type="ECO:0000256" key="1">
    <source>
        <dbReference type="ARBA" id="ARBA00000026"/>
    </source>
</evidence>
<evidence type="ECO:0000256" key="9">
    <source>
        <dbReference type="ARBA" id="ARBA00030465"/>
    </source>
</evidence>
<dbReference type="Gene3D" id="3.30.559.10">
    <property type="entry name" value="Chloramphenicol acetyltransferase-like domain"/>
    <property type="match status" value="1"/>
</dbReference>
<evidence type="ECO:0000256" key="7">
    <source>
        <dbReference type="ARBA" id="ARBA00022679"/>
    </source>
</evidence>
<sequence length="486" mass="53650">MSAPRDGRTDSGGPTDRCFGQRYHSFIERNCSRSKSARGRQRRSRGLLAIALQHVSGVPIDRRRRTLELERYLDGTERQMVNKPIVQIAEYRGDLDAGALARAFDLLSFDFPVIRARVTPDDDRLLLQVPPGAGVTTGFLAGGLDELRAELRQSWKPGDGVARLLVVTGDRHGYVALRMDHSVITGPSWTAIFARLWTLYTHLVTGRDVTVSAIRSGTLPMPPSAVFRSVLGDRYTRTEQYTEAAVSARQFVVRLEEQSTRDFLAAARELGTTVHALTCGVVLRALRDRADTDQPARMTCFTVANLQKRSPLGLGVTDTTTPLVWHRADVTVDHAADPAVIGRAVKWQLDRALQTRDLPDVDASALVDSTIDQRLAKVMVTNIGIVERFEQPPALEIVDWFRLYEVTSPFPWYAGYTYDGRYHLICVYPATTYTQVEVESLGAEVGSLLGRLASTSGRRPVRPAVGSAEFMGESASAPSESPRSAP</sequence>
<comment type="catalytic activity">
    <reaction evidence="1">
        <text>2 a mycocerosyl-[mycocerosic acid synthase] + a phthiocerol = a dimycocerosyl phthiocerol + 2 holo-[mycocerosic acid synthase].</text>
        <dbReference type="EC" id="2.3.1.282"/>
    </reaction>
</comment>
<dbReference type="Proteomes" id="UP000295217">
    <property type="component" value="Unassembled WGS sequence"/>
</dbReference>
<feature type="domain" description="Phthiocerol/phthiodiolone dimycocerosyl transferase C-terminal" evidence="13">
    <location>
        <begin position="249"/>
        <end position="406"/>
    </location>
</feature>
<evidence type="ECO:0000256" key="3">
    <source>
        <dbReference type="ARBA" id="ARBA00001907"/>
    </source>
</evidence>
<evidence type="ECO:0000256" key="10">
    <source>
        <dbReference type="ARBA" id="ARBA00032317"/>
    </source>
</evidence>
<comment type="catalytic activity">
    <reaction evidence="2">
        <text>2 a mycocerosyl-[mycocerosic acid synthase] + a phenolphthiocerol = a dimycocerosyl phenolphthiocerol + 2 holo-[mycocerosic acid synthase].</text>
        <dbReference type="EC" id="2.3.1.282"/>
    </reaction>
</comment>
<keyword evidence="15" id="KW-1185">Reference proteome</keyword>
<keyword evidence="8" id="KW-0012">Acyltransferase</keyword>
<feature type="region of interest" description="Disordered" evidence="12">
    <location>
        <begin position="457"/>
        <end position="486"/>
    </location>
</feature>
<evidence type="ECO:0000313" key="15">
    <source>
        <dbReference type="Proteomes" id="UP000295217"/>
    </source>
</evidence>
<dbReference type="AlphaFoldDB" id="A0A4R5AKX6"/>
<accession>A0A4R5AKX6</accession>
<comment type="similarity">
    <text evidence="4">Belongs to the acyltransferase PapA5 family.</text>
</comment>
<evidence type="ECO:0000256" key="8">
    <source>
        <dbReference type="ARBA" id="ARBA00023315"/>
    </source>
</evidence>
<gene>
    <name evidence="14" type="ORF">E1262_08720</name>
</gene>